<dbReference type="PANTHER" id="PTHR34580:SF3">
    <property type="entry name" value="PROTEIN PAFB"/>
    <property type="match status" value="1"/>
</dbReference>
<feature type="domain" description="WYL" evidence="1">
    <location>
        <begin position="156"/>
        <end position="219"/>
    </location>
</feature>
<organism evidence="3 4">
    <name type="scientific">Humibacter ginsenosidimutans</name>
    <dbReference type="NCBI Taxonomy" id="2599293"/>
    <lineage>
        <taxon>Bacteria</taxon>
        <taxon>Bacillati</taxon>
        <taxon>Actinomycetota</taxon>
        <taxon>Actinomycetes</taxon>
        <taxon>Micrococcales</taxon>
        <taxon>Microbacteriaceae</taxon>
        <taxon>Humibacter</taxon>
    </lineage>
</organism>
<dbReference type="RefSeq" id="WP_146317915.1">
    <property type="nucleotide sequence ID" value="NZ_CP042305.1"/>
</dbReference>
<dbReference type="PROSITE" id="PS52050">
    <property type="entry name" value="WYL"/>
    <property type="match status" value="1"/>
</dbReference>
<evidence type="ECO:0000259" key="2">
    <source>
        <dbReference type="Pfam" id="PF25583"/>
    </source>
</evidence>
<dbReference type="KEGG" id="huw:FPZ11_01935"/>
<keyword evidence="4" id="KW-1185">Reference proteome</keyword>
<dbReference type="Pfam" id="PF25583">
    <property type="entry name" value="WCX"/>
    <property type="match status" value="1"/>
</dbReference>
<accession>A0A5B8LZD1</accession>
<name>A0A5B8LZD1_9MICO</name>
<dbReference type="InterPro" id="IPR026881">
    <property type="entry name" value="WYL_dom"/>
</dbReference>
<proteinExistence type="predicted"/>
<protein>
    <submittedName>
        <fullName evidence="3">WYL domain-containing protein</fullName>
    </submittedName>
</protein>
<reference evidence="3 4" key="1">
    <citation type="submission" date="2019-07" db="EMBL/GenBank/DDBJ databases">
        <title>Full genome sequence of Humibacter sp. WJ7-1.</title>
        <authorList>
            <person name="Im W.-T."/>
        </authorList>
    </citation>
    <scope>NUCLEOTIDE SEQUENCE [LARGE SCALE GENOMIC DNA]</scope>
    <source>
        <strain evidence="3 4">WJ7-1</strain>
    </source>
</reference>
<dbReference type="AlphaFoldDB" id="A0A5B8LZD1"/>
<dbReference type="PANTHER" id="PTHR34580">
    <property type="match status" value="1"/>
</dbReference>
<feature type="domain" description="WCX" evidence="2">
    <location>
        <begin position="261"/>
        <end position="321"/>
    </location>
</feature>
<dbReference type="EMBL" id="CP042305">
    <property type="protein sequence ID" value="QDZ13717.1"/>
    <property type="molecule type" value="Genomic_DNA"/>
</dbReference>
<evidence type="ECO:0000259" key="1">
    <source>
        <dbReference type="Pfam" id="PF13280"/>
    </source>
</evidence>
<gene>
    <name evidence="3" type="ORF">FPZ11_01935</name>
</gene>
<sequence>MSPQKVPVEERLFSLVLTLVATEQGLTKNEILSSVQGYSSRFREGGDNSALERQFERDKDDIRELGIPLETVEDPGDPGNNQALRYRIPKAAYDLPADIEFSAQEMALLRLAARVWREGSLSADSRRAIMKLRTLGVEADDPLVGFAPQVRIREAAFEPLEVALERSVVVNFEYLKPGEGLPTKRSVEPLALVQFHGRWLLHAHDRGADAPRTFLISRIIGRPRVTQIAFERHGTDYAARAMDELQAIWERNAAELDVVAATDAWVRLTKREDTRVNDEGNLLVHYSDTALLADELAGYGPEVRVVWPPRLVQAVRERLATTLATHSEGVDAHG</sequence>
<dbReference type="OrthoDB" id="3268930at2"/>
<evidence type="ECO:0000313" key="3">
    <source>
        <dbReference type="EMBL" id="QDZ13717.1"/>
    </source>
</evidence>
<dbReference type="Pfam" id="PF13280">
    <property type="entry name" value="WYL"/>
    <property type="match status" value="1"/>
</dbReference>
<dbReference type="Proteomes" id="UP000320216">
    <property type="component" value="Chromosome"/>
</dbReference>
<evidence type="ECO:0000313" key="4">
    <source>
        <dbReference type="Proteomes" id="UP000320216"/>
    </source>
</evidence>
<dbReference type="InterPro" id="IPR057727">
    <property type="entry name" value="WCX_dom"/>
</dbReference>
<dbReference type="InterPro" id="IPR051534">
    <property type="entry name" value="CBASS_pafABC_assoc_protein"/>
</dbReference>